<proteinExistence type="predicted"/>
<evidence type="ECO:0000313" key="11">
    <source>
        <dbReference type="EMBL" id="ABQ13386.1"/>
    </source>
</evidence>
<dbReference type="UniPathway" id="UPA00094"/>
<evidence type="ECO:0000256" key="2">
    <source>
        <dbReference type="ARBA" id="ARBA00005194"/>
    </source>
</evidence>
<dbReference type="Pfam" id="PF00364">
    <property type="entry name" value="Biotin_lipoyl"/>
    <property type="match status" value="1"/>
</dbReference>
<dbReference type="AlphaFoldDB" id="A5EVX3"/>
<keyword evidence="7 9" id="KW-0275">Fatty acid biosynthesis</keyword>
<organism evidence="11 12">
    <name type="scientific">Dichelobacter nodosus (strain VCS1703A)</name>
    <dbReference type="NCBI Taxonomy" id="246195"/>
    <lineage>
        <taxon>Bacteria</taxon>
        <taxon>Pseudomonadati</taxon>
        <taxon>Pseudomonadota</taxon>
        <taxon>Gammaproteobacteria</taxon>
        <taxon>Cardiobacteriales</taxon>
        <taxon>Cardiobacteriaceae</taxon>
        <taxon>Dichelobacter</taxon>
    </lineage>
</organism>
<dbReference type="PRINTS" id="PR01071">
    <property type="entry name" value="ACOABIOTINCC"/>
</dbReference>
<keyword evidence="6 9" id="KW-0443">Lipid metabolism</keyword>
<dbReference type="InterPro" id="IPR011053">
    <property type="entry name" value="Single_hybrid_motif"/>
</dbReference>
<dbReference type="EMBL" id="CP000513">
    <property type="protein sequence ID" value="ABQ13386.1"/>
    <property type="molecule type" value="Genomic_DNA"/>
</dbReference>
<dbReference type="eggNOG" id="COG0511">
    <property type="taxonomic scope" value="Bacteria"/>
</dbReference>
<feature type="domain" description="Lipoyl-binding" evidence="10">
    <location>
        <begin position="70"/>
        <end position="154"/>
    </location>
</feature>
<keyword evidence="5 9" id="KW-0276">Fatty acid metabolism</keyword>
<reference evidence="11 12" key="1">
    <citation type="journal article" date="2007" name="Nat. Biotechnol.">
        <title>Genome sequence and identification of candidate vaccine antigens from the animal pathogen Dichelobacter nodosus.</title>
        <authorList>
            <person name="Myers G.S."/>
            <person name="Parker D."/>
            <person name="Al-Hasani K."/>
            <person name="Kennan R.M."/>
            <person name="Seemann T."/>
            <person name="Ren Q."/>
            <person name="Badger J.H."/>
            <person name="Selengut J.D."/>
            <person name="Deboy R.T."/>
            <person name="Tettelin H."/>
            <person name="Boyce J.D."/>
            <person name="McCarl V.P."/>
            <person name="Han X."/>
            <person name="Nelson W.C."/>
            <person name="Madupu R."/>
            <person name="Mohamoud Y."/>
            <person name="Holley T."/>
            <person name="Fedorova N."/>
            <person name="Khouri H."/>
            <person name="Bottomley S.P."/>
            <person name="Whittington R.J."/>
            <person name="Adler B."/>
            <person name="Songer J.G."/>
            <person name="Rood J.I."/>
            <person name="Paulsen I.T."/>
        </authorList>
    </citation>
    <scope>NUCLEOTIDE SEQUENCE [LARGE SCALE GENOMIC DNA]</scope>
    <source>
        <strain evidence="11 12">VCS1703A</strain>
    </source>
</reference>
<keyword evidence="8 9" id="KW-0092">Biotin</keyword>
<evidence type="ECO:0000256" key="5">
    <source>
        <dbReference type="ARBA" id="ARBA00022832"/>
    </source>
</evidence>
<dbReference type="SUPFAM" id="SSF51230">
    <property type="entry name" value="Single hybrid motif"/>
    <property type="match status" value="1"/>
</dbReference>
<dbReference type="HOGENOM" id="CLU_016733_3_0_6"/>
<evidence type="ECO:0000256" key="9">
    <source>
        <dbReference type="RuleBase" id="RU364072"/>
    </source>
</evidence>
<comment type="function">
    <text evidence="1 9">This protein is a component of the acetyl coenzyme A carboxylase complex; first, biotin carboxylase catalyzes the carboxylation of the carrier protein and then the transcarboxylase transfers the carboxyl group to form malonyl-CoA.</text>
</comment>
<dbReference type="NCBIfam" id="TIGR00531">
    <property type="entry name" value="BCCP"/>
    <property type="match status" value="1"/>
</dbReference>
<evidence type="ECO:0000256" key="1">
    <source>
        <dbReference type="ARBA" id="ARBA00003761"/>
    </source>
</evidence>
<evidence type="ECO:0000256" key="4">
    <source>
        <dbReference type="ARBA" id="ARBA00022516"/>
    </source>
</evidence>
<evidence type="ECO:0000256" key="6">
    <source>
        <dbReference type="ARBA" id="ARBA00023098"/>
    </source>
</evidence>
<dbReference type="InterPro" id="IPR000089">
    <property type="entry name" value="Biotin_lipoyl"/>
</dbReference>
<dbReference type="KEGG" id="dno:DNO_0420"/>
<dbReference type="PROSITE" id="PS00188">
    <property type="entry name" value="BIOTIN"/>
    <property type="match status" value="1"/>
</dbReference>
<dbReference type="PANTHER" id="PTHR45266:SF3">
    <property type="entry name" value="OXALOACETATE DECARBOXYLASE ALPHA CHAIN"/>
    <property type="match status" value="1"/>
</dbReference>
<dbReference type="GO" id="GO:0009317">
    <property type="term" value="C:acetyl-CoA carboxylase complex"/>
    <property type="evidence" value="ECO:0007669"/>
    <property type="project" value="InterPro"/>
</dbReference>
<name>A5EVX3_DICNV</name>
<keyword evidence="4 9" id="KW-0444">Lipid biosynthesis</keyword>
<dbReference type="InterPro" id="IPR001249">
    <property type="entry name" value="AcCoA_biotinCC"/>
</dbReference>
<comment type="pathway">
    <text evidence="2 9">Lipid metabolism; fatty acid biosynthesis.</text>
</comment>
<keyword evidence="12" id="KW-1185">Reference proteome</keyword>
<accession>A5EVX3</accession>
<dbReference type="GO" id="GO:0006633">
    <property type="term" value="P:fatty acid biosynthetic process"/>
    <property type="evidence" value="ECO:0007669"/>
    <property type="project" value="UniProtKB-UniPathway"/>
</dbReference>
<protein>
    <recommendedName>
        <fullName evidence="3 9">Biotin carboxyl carrier protein of acetyl-CoA carboxylase</fullName>
    </recommendedName>
</protein>
<evidence type="ECO:0000259" key="10">
    <source>
        <dbReference type="PROSITE" id="PS50968"/>
    </source>
</evidence>
<evidence type="ECO:0000256" key="3">
    <source>
        <dbReference type="ARBA" id="ARBA00017562"/>
    </source>
</evidence>
<sequence length="154" mass="16735">MDIRKIKKLIELLEESNVAELEITEGEEAVKISRYGSQPPMPFMPAQYQVTPALHAASIAAPTSESEHIPVAAPAPAGKVIRSPMVGTFYAASSPDTADFVSIGQEINIGDTVCIIEAMKMFNRIEAEFGGKVKEILVENGQPVEYDQALFILE</sequence>
<evidence type="ECO:0000313" key="12">
    <source>
        <dbReference type="Proteomes" id="UP000000248"/>
    </source>
</evidence>
<dbReference type="Gene3D" id="2.40.50.100">
    <property type="match status" value="1"/>
</dbReference>
<gene>
    <name evidence="11" type="primary">accB</name>
    <name evidence="11" type="ordered locus">DNO_0420</name>
</gene>
<dbReference type="OrthoDB" id="9811735at2"/>
<dbReference type="PROSITE" id="PS50968">
    <property type="entry name" value="BIOTINYL_LIPOYL"/>
    <property type="match status" value="1"/>
</dbReference>
<evidence type="ECO:0000256" key="7">
    <source>
        <dbReference type="ARBA" id="ARBA00023160"/>
    </source>
</evidence>
<dbReference type="FunFam" id="2.40.50.100:FF:000003">
    <property type="entry name" value="Acetyl-CoA carboxylase biotin carboxyl carrier protein"/>
    <property type="match status" value="1"/>
</dbReference>
<dbReference type="InterPro" id="IPR050709">
    <property type="entry name" value="Biotin_Carboxyl_Carrier/Decarb"/>
</dbReference>
<dbReference type="GO" id="GO:0003989">
    <property type="term" value="F:acetyl-CoA carboxylase activity"/>
    <property type="evidence" value="ECO:0007669"/>
    <property type="project" value="InterPro"/>
</dbReference>
<dbReference type="CDD" id="cd06850">
    <property type="entry name" value="biotinyl_domain"/>
    <property type="match status" value="1"/>
</dbReference>
<dbReference type="STRING" id="246195.DNO_0420"/>
<dbReference type="InterPro" id="IPR001882">
    <property type="entry name" value="Biotin_BS"/>
</dbReference>
<dbReference type="RefSeq" id="WP_012030758.1">
    <property type="nucleotide sequence ID" value="NC_009446.1"/>
</dbReference>
<evidence type="ECO:0000256" key="8">
    <source>
        <dbReference type="ARBA" id="ARBA00023267"/>
    </source>
</evidence>
<dbReference type="PANTHER" id="PTHR45266">
    <property type="entry name" value="OXALOACETATE DECARBOXYLASE ALPHA CHAIN"/>
    <property type="match status" value="1"/>
</dbReference>
<dbReference type="Proteomes" id="UP000000248">
    <property type="component" value="Chromosome"/>
</dbReference>